<keyword evidence="2" id="KW-0233">DNA recombination</keyword>
<evidence type="ECO:0000259" key="3">
    <source>
        <dbReference type="PROSITE" id="PS51737"/>
    </source>
</evidence>
<dbReference type="Gene3D" id="3.40.50.1390">
    <property type="entry name" value="Resolvase, N-terminal catalytic domain"/>
    <property type="match status" value="1"/>
</dbReference>
<comment type="caution">
    <text evidence="4">The sequence shown here is derived from an EMBL/GenBank/DDBJ whole genome shotgun (WGS) entry which is preliminary data.</text>
</comment>
<dbReference type="Proteomes" id="UP000612855">
    <property type="component" value="Unassembled WGS sequence"/>
</dbReference>
<dbReference type="PROSITE" id="PS51737">
    <property type="entry name" value="RECOMBINASE_DNA_BIND"/>
    <property type="match status" value="1"/>
</dbReference>
<proteinExistence type="predicted"/>
<evidence type="ECO:0000313" key="4">
    <source>
        <dbReference type="EMBL" id="GGE19072.1"/>
    </source>
</evidence>
<keyword evidence="5" id="KW-1185">Reference proteome</keyword>
<evidence type="ECO:0000256" key="2">
    <source>
        <dbReference type="ARBA" id="ARBA00023172"/>
    </source>
</evidence>
<dbReference type="EMBL" id="BMFJ01000001">
    <property type="protein sequence ID" value="GGE19072.1"/>
    <property type="molecule type" value="Genomic_DNA"/>
</dbReference>
<name>A0A916ZYL2_9RHOB</name>
<organism evidence="4 5">
    <name type="scientific">Primorskyibacter flagellatus</name>
    <dbReference type="NCBI Taxonomy" id="1387277"/>
    <lineage>
        <taxon>Bacteria</taxon>
        <taxon>Pseudomonadati</taxon>
        <taxon>Pseudomonadota</taxon>
        <taxon>Alphaproteobacteria</taxon>
        <taxon>Rhodobacterales</taxon>
        <taxon>Roseobacteraceae</taxon>
        <taxon>Primorskyibacter</taxon>
    </lineage>
</organism>
<dbReference type="InterPro" id="IPR036162">
    <property type="entry name" value="Resolvase-like_N_sf"/>
</dbReference>
<dbReference type="InterPro" id="IPR006119">
    <property type="entry name" value="Resolv_N"/>
</dbReference>
<accession>A0A916ZYL2</accession>
<dbReference type="Pfam" id="PF07508">
    <property type="entry name" value="Recombinase"/>
    <property type="match status" value="1"/>
</dbReference>
<sequence>MKRPGMVALLSFLDAQPQKKYIVIFDDLKRFARDTQFHIMLRQELARRGAKVECLNFKFEDTPEGKFAETIFAAQGELEREQNRRQTIQKMKARVEKGYWVFQAPVGYLYQRNPQHGNMLVRNEPHASIIAEALNGYAIGRFQTQVEVKRFLESQPDYPKDLPNGEIRNQRIQDLLNRPVYAGLVEAKNWDVSLRKGHHEPLISIETFHRIQDRLNGNSKAAMRKDNNENFPVRGFVLCDDCGKPLTACYSQSKTGKRYPYYWCKTKGCVSARCSIAKHKLEGEVEALLKSLQPSKNLTGIVQVMFRNAWDNRAAQASRGVTSAKDSIAKIDIQITKLLDRIVDSGNDSVIAAYEKRVADLEQEKLVLQEKASKCAKPVHAFEEMFELAMRFLSSPWEIWIKGDLTWKRNVLRLAFVEPISYRKGEGVRTPKITLPFKALEEFQTGKNEMAHPRGFEPLASAFGGQRSIQLSYGCRKAGL</sequence>
<dbReference type="SUPFAM" id="SSF53041">
    <property type="entry name" value="Resolvase-like"/>
    <property type="match status" value="1"/>
</dbReference>
<evidence type="ECO:0000256" key="1">
    <source>
        <dbReference type="ARBA" id="ARBA00023125"/>
    </source>
</evidence>
<protein>
    <recommendedName>
        <fullName evidence="3">Recombinase domain-containing protein</fullName>
    </recommendedName>
</protein>
<dbReference type="PANTHER" id="PTHR30461">
    <property type="entry name" value="DNA-INVERTASE FROM LAMBDOID PROPHAGE"/>
    <property type="match status" value="1"/>
</dbReference>
<dbReference type="GO" id="GO:0003677">
    <property type="term" value="F:DNA binding"/>
    <property type="evidence" value="ECO:0007669"/>
    <property type="project" value="UniProtKB-KW"/>
</dbReference>
<gene>
    <name evidence="4" type="ORF">GCM10011360_04830</name>
</gene>
<evidence type="ECO:0000313" key="5">
    <source>
        <dbReference type="Proteomes" id="UP000612855"/>
    </source>
</evidence>
<keyword evidence="1" id="KW-0238">DNA-binding</keyword>
<feature type="domain" description="Recombinase" evidence="3">
    <location>
        <begin position="105"/>
        <end position="221"/>
    </location>
</feature>
<dbReference type="InterPro" id="IPR025827">
    <property type="entry name" value="Zn_ribbon_recom_dom"/>
</dbReference>
<dbReference type="InterPro" id="IPR050639">
    <property type="entry name" value="SSR_resolvase"/>
</dbReference>
<dbReference type="GO" id="GO:0000150">
    <property type="term" value="F:DNA strand exchange activity"/>
    <property type="evidence" value="ECO:0007669"/>
    <property type="project" value="InterPro"/>
</dbReference>
<reference evidence="5" key="1">
    <citation type="journal article" date="2019" name="Int. J. Syst. Evol. Microbiol.">
        <title>The Global Catalogue of Microorganisms (GCM) 10K type strain sequencing project: providing services to taxonomists for standard genome sequencing and annotation.</title>
        <authorList>
            <consortium name="The Broad Institute Genomics Platform"/>
            <consortium name="The Broad Institute Genome Sequencing Center for Infectious Disease"/>
            <person name="Wu L."/>
            <person name="Ma J."/>
        </authorList>
    </citation>
    <scope>NUCLEOTIDE SEQUENCE [LARGE SCALE GENOMIC DNA]</scope>
    <source>
        <strain evidence="5">CGMCC 1.12664</strain>
    </source>
</reference>
<dbReference type="AlphaFoldDB" id="A0A916ZYL2"/>
<dbReference type="Gene3D" id="3.90.1750.20">
    <property type="entry name" value="Putative Large Serine Recombinase, Chain B, Domain 2"/>
    <property type="match status" value="1"/>
</dbReference>
<dbReference type="Pfam" id="PF13408">
    <property type="entry name" value="Zn_ribbon_recom"/>
    <property type="match status" value="1"/>
</dbReference>
<dbReference type="InterPro" id="IPR038109">
    <property type="entry name" value="DNA_bind_recomb_sf"/>
</dbReference>
<dbReference type="PANTHER" id="PTHR30461:SF2">
    <property type="entry name" value="SERINE RECOMBINASE PINE-RELATED"/>
    <property type="match status" value="1"/>
</dbReference>
<dbReference type="InterPro" id="IPR011109">
    <property type="entry name" value="DNA_bind_recombinase_dom"/>
</dbReference>
<dbReference type="Pfam" id="PF00239">
    <property type="entry name" value="Resolvase"/>
    <property type="match status" value="1"/>
</dbReference>